<name>A0ACC2UN62_9FUNG</name>
<comment type="caution">
    <text evidence="1">The sequence shown here is derived from an EMBL/GenBank/DDBJ whole genome shotgun (WGS) entry which is preliminary data.</text>
</comment>
<evidence type="ECO:0000313" key="1">
    <source>
        <dbReference type="EMBL" id="KAJ9088176.1"/>
    </source>
</evidence>
<proteinExistence type="predicted"/>
<protein>
    <submittedName>
        <fullName evidence="1">Uncharacterized protein</fullName>
    </submittedName>
</protein>
<sequence>MDGFSESSQKDGPILDIFYQFQLSRLILCNFCTPETALVSQVTIEPHSPDLNPDPLQAASPRFFGLKSREDLNLEKPLKPTYEAQSMINPCPLMNPPSLANEEANLNSTPVTN</sequence>
<organism evidence="1 2">
    <name type="scientific">Entomophthora muscae</name>
    <dbReference type="NCBI Taxonomy" id="34485"/>
    <lineage>
        <taxon>Eukaryota</taxon>
        <taxon>Fungi</taxon>
        <taxon>Fungi incertae sedis</taxon>
        <taxon>Zoopagomycota</taxon>
        <taxon>Entomophthoromycotina</taxon>
        <taxon>Entomophthoromycetes</taxon>
        <taxon>Entomophthorales</taxon>
        <taxon>Entomophthoraceae</taxon>
        <taxon>Entomophthora</taxon>
    </lineage>
</organism>
<gene>
    <name evidence="1" type="ORF">DSO57_1025728</name>
</gene>
<keyword evidence="2" id="KW-1185">Reference proteome</keyword>
<dbReference type="EMBL" id="QTSX02000146">
    <property type="protein sequence ID" value="KAJ9088176.1"/>
    <property type="molecule type" value="Genomic_DNA"/>
</dbReference>
<accession>A0ACC2UN62</accession>
<dbReference type="Proteomes" id="UP001165960">
    <property type="component" value="Unassembled WGS sequence"/>
</dbReference>
<evidence type="ECO:0000313" key="2">
    <source>
        <dbReference type="Proteomes" id="UP001165960"/>
    </source>
</evidence>
<reference evidence="1" key="1">
    <citation type="submission" date="2022-04" db="EMBL/GenBank/DDBJ databases">
        <title>Genome of the entomopathogenic fungus Entomophthora muscae.</title>
        <authorList>
            <person name="Elya C."/>
            <person name="Lovett B.R."/>
            <person name="Lee E."/>
            <person name="Macias A.M."/>
            <person name="Hajek A.E."/>
            <person name="De Bivort B.L."/>
            <person name="Kasson M.T."/>
            <person name="De Fine Licht H.H."/>
            <person name="Stajich J.E."/>
        </authorList>
    </citation>
    <scope>NUCLEOTIDE SEQUENCE</scope>
    <source>
        <strain evidence="1">Berkeley</strain>
    </source>
</reference>